<organism evidence="1 2">
    <name type="scientific">Citricoccus alkalitolerans</name>
    <dbReference type="NCBI Taxonomy" id="246603"/>
    <lineage>
        <taxon>Bacteria</taxon>
        <taxon>Bacillati</taxon>
        <taxon>Actinomycetota</taxon>
        <taxon>Actinomycetes</taxon>
        <taxon>Micrococcales</taxon>
        <taxon>Micrococcaceae</taxon>
        <taxon>Citricoccus</taxon>
    </lineage>
</organism>
<dbReference type="RefSeq" id="WP_344228248.1">
    <property type="nucleotide sequence ID" value="NZ_BAAALH010000002.1"/>
</dbReference>
<dbReference type="EMBL" id="JBHSEN010000001">
    <property type="protein sequence ID" value="MFC4429519.1"/>
    <property type="molecule type" value="Genomic_DNA"/>
</dbReference>
<comment type="caution">
    <text evidence="1">The sequence shown here is derived from an EMBL/GenBank/DDBJ whole genome shotgun (WGS) entry which is preliminary data.</text>
</comment>
<accession>A0ABV8XV92</accession>
<evidence type="ECO:0008006" key="3">
    <source>
        <dbReference type="Google" id="ProtNLM"/>
    </source>
</evidence>
<protein>
    <recommendedName>
        <fullName evidence="3">DUF559 domain-containing protein</fullName>
    </recommendedName>
</protein>
<evidence type="ECO:0000313" key="2">
    <source>
        <dbReference type="Proteomes" id="UP001595965"/>
    </source>
</evidence>
<proteinExistence type="predicted"/>
<keyword evidence="2" id="KW-1185">Reference proteome</keyword>
<dbReference type="Proteomes" id="UP001595965">
    <property type="component" value="Unassembled WGS sequence"/>
</dbReference>
<sequence length="57" mass="6643">MIDSRRDAWFERHGWIVIRITVADLKDDLRDVIRQVRARLAQPAGWPSSAVLSRRVS</sequence>
<reference evidence="2" key="1">
    <citation type="journal article" date="2019" name="Int. J. Syst. Evol. Microbiol.">
        <title>The Global Catalogue of Microorganisms (GCM) 10K type strain sequencing project: providing services to taxonomists for standard genome sequencing and annotation.</title>
        <authorList>
            <consortium name="The Broad Institute Genomics Platform"/>
            <consortium name="The Broad Institute Genome Sequencing Center for Infectious Disease"/>
            <person name="Wu L."/>
            <person name="Ma J."/>
        </authorList>
    </citation>
    <scope>NUCLEOTIDE SEQUENCE [LARGE SCALE GENOMIC DNA]</scope>
    <source>
        <strain evidence="2">CGMCC 1.12125</strain>
    </source>
</reference>
<gene>
    <name evidence="1" type="ORF">ACFO0K_07480</name>
</gene>
<evidence type="ECO:0000313" key="1">
    <source>
        <dbReference type="EMBL" id="MFC4429519.1"/>
    </source>
</evidence>
<name>A0ABV8XV92_9MICC</name>